<evidence type="ECO:0000259" key="1">
    <source>
        <dbReference type="SMART" id="SM00587"/>
    </source>
</evidence>
<dbReference type="PANTHER" id="PTHR11012">
    <property type="entry name" value="PROTEIN KINASE-LIKE DOMAIN-CONTAINING"/>
    <property type="match status" value="1"/>
</dbReference>
<dbReference type="InterPro" id="IPR004119">
    <property type="entry name" value="EcKL"/>
</dbReference>
<reference evidence="2 3" key="1">
    <citation type="journal article" date="2023" name="Insect Mol. Biol.">
        <title>Genome sequencing provides insights into the evolution of gene families encoding plant cell wall-degrading enzymes in longhorned beetles.</title>
        <authorList>
            <person name="Shin N.R."/>
            <person name="Okamura Y."/>
            <person name="Kirsch R."/>
            <person name="Pauchet Y."/>
        </authorList>
    </citation>
    <scope>NUCLEOTIDE SEQUENCE [LARGE SCALE GENOMIC DNA]</scope>
    <source>
        <strain evidence="2">EAD_L_NR</strain>
    </source>
</reference>
<feature type="domain" description="CHK kinase-like" evidence="1">
    <location>
        <begin position="125"/>
        <end position="317"/>
    </location>
</feature>
<dbReference type="InterPro" id="IPR015897">
    <property type="entry name" value="CHK_kinase-like"/>
</dbReference>
<evidence type="ECO:0000313" key="2">
    <source>
        <dbReference type="EMBL" id="KAJ8926110.1"/>
    </source>
</evidence>
<dbReference type="SMART" id="SM00587">
    <property type="entry name" value="CHK"/>
    <property type="match status" value="1"/>
</dbReference>
<dbReference type="InterPro" id="IPR011009">
    <property type="entry name" value="Kinase-like_dom_sf"/>
</dbReference>
<gene>
    <name evidence="2" type="ORF">NQ315_009967</name>
</gene>
<protein>
    <recommendedName>
        <fullName evidence="1">CHK kinase-like domain-containing protein</fullName>
    </recommendedName>
</protein>
<dbReference type="AlphaFoldDB" id="A0AAV8WH56"/>
<name>A0AAV8WH56_9CUCU</name>
<keyword evidence="3" id="KW-1185">Reference proteome</keyword>
<sequence>MDAALPPKICDVLKTVVKGNIDDFTVTVHDPNKKGEGYLGQMFFITLQEKTNGSRFMFAVKQAFSENKIRDTFPIRNAFLNEIYFYTKVWPKLAKFQEEEASGKPSFHHIPRCYAVVSDNDQEMLVLENLKFRGFELHDKKKVLSTSMFEYLFDLYGKYHALSFAYKALHPEEFSELCKDVIDVWVTFSTRENFSEATKMCTRQALEVLEPGVDDQIAERYRHYVEDGAKLIANSLEETKYSAILHGDCWSNNMMFKYDETRNLVDMRFLDFQLCAVASPVCDLSYCLYSGGAKETFDQLDRLLQIYHDALSDSLRSFGCDPDALFPLEALKRDWKKHCQLGVIMGPMLWRGKMTYEDAALDLTDLTGSDNAVEEMQKFFDSKFDEKTYKERVRDILLHLHERDLFV</sequence>
<comment type="caution">
    <text evidence="2">The sequence shown here is derived from an EMBL/GenBank/DDBJ whole genome shotgun (WGS) entry which is preliminary data.</text>
</comment>
<proteinExistence type="predicted"/>
<dbReference type="PANTHER" id="PTHR11012:SF30">
    <property type="entry name" value="PROTEIN KINASE-LIKE DOMAIN-CONTAINING"/>
    <property type="match status" value="1"/>
</dbReference>
<dbReference type="Gene3D" id="3.90.1200.10">
    <property type="match status" value="1"/>
</dbReference>
<accession>A0AAV8WH56</accession>
<evidence type="ECO:0000313" key="3">
    <source>
        <dbReference type="Proteomes" id="UP001159042"/>
    </source>
</evidence>
<dbReference type="SUPFAM" id="SSF56112">
    <property type="entry name" value="Protein kinase-like (PK-like)"/>
    <property type="match status" value="1"/>
</dbReference>
<dbReference type="Pfam" id="PF02958">
    <property type="entry name" value="EcKL"/>
    <property type="match status" value="1"/>
</dbReference>
<dbReference type="Proteomes" id="UP001159042">
    <property type="component" value="Unassembled WGS sequence"/>
</dbReference>
<dbReference type="EMBL" id="JANEYG010000001">
    <property type="protein sequence ID" value="KAJ8926110.1"/>
    <property type="molecule type" value="Genomic_DNA"/>
</dbReference>
<organism evidence="2 3">
    <name type="scientific">Exocentrus adspersus</name>
    <dbReference type="NCBI Taxonomy" id="1586481"/>
    <lineage>
        <taxon>Eukaryota</taxon>
        <taxon>Metazoa</taxon>
        <taxon>Ecdysozoa</taxon>
        <taxon>Arthropoda</taxon>
        <taxon>Hexapoda</taxon>
        <taxon>Insecta</taxon>
        <taxon>Pterygota</taxon>
        <taxon>Neoptera</taxon>
        <taxon>Endopterygota</taxon>
        <taxon>Coleoptera</taxon>
        <taxon>Polyphaga</taxon>
        <taxon>Cucujiformia</taxon>
        <taxon>Chrysomeloidea</taxon>
        <taxon>Cerambycidae</taxon>
        <taxon>Lamiinae</taxon>
        <taxon>Acanthocinini</taxon>
        <taxon>Exocentrus</taxon>
    </lineage>
</organism>